<keyword evidence="7" id="KW-0677">Repeat</keyword>
<dbReference type="Proteomes" id="UP000281677">
    <property type="component" value="Unassembled WGS sequence"/>
</dbReference>
<sequence>MHSPQATPDATSSANIRYKGTRTQVVAAGALAGLISRFCIAPLDVLKIRLQLQYHSLCDPLNGPQHSLRKPAGVLQVARDIWRHEGITGFWKGNIPAEGLYLSYGAAQFLAYRSMNQALYALEQNNSGSVKLPGTAKSFIAGAAAGTAATTVTYPLDLLRTRFAAQGTEKVYAGLLASLRDITRHEGPAGFFRGLSAGVGQIVPYMGLFFACYEALKPGMATIQLPFSSGDALAGIMASVFSKSAVFPLDTVRKRLQVQGPNRARYVGGAKMPEYQRGVAGTLGMIVRREGWRGLYRGLAVSLIKAAPASAVTMWSYERALHLLQGLSDD</sequence>
<dbReference type="InterPro" id="IPR002067">
    <property type="entry name" value="MCP"/>
</dbReference>
<dbReference type="FunFam" id="1.50.40.10:FF:000011">
    <property type="entry name" value="Mitochondrial thiamine pyrophosphate carrier 1"/>
    <property type="match status" value="1"/>
</dbReference>
<feature type="repeat" description="Solcar" evidence="12">
    <location>
        <begin position="226"/>
        <end position="323"/>
    </location>
</feature>
<dbReference type="AlphaFoldDB" id="A0A3M7I238"/>
<evidence type="ECO:0000256" key="8">
    <source>
        <dbReference type="ARBA" id="ARBA00022792"/>
    </source>
</evidence>
<proteinExistence type="inferred from homology"/>
<evidence type="ECO:0000256" key="5">
    <source>
        <dbReference type="ARBA" id="ARBA00022448"/>
    </source>
</evidence>
<dbReference type="SUPFAM" id="SSF103506">
    <property type="entry name" value="Mitochondrial carrier"/>
    <property type="match status" value="1"/>
</dbReference>
<dbReference type="EMBL" id="QWIT01000984">
    <property type="protein sequence ID" value="RMZ19563.1"/>
    <property type="molecule type" value="Genomic_DNA"/>
</dbReference>
<comment type="similarity">
    <text evidence="3 13">Belongs to the mitochondrial carrier (TC 2.A.29) family.</text>
</comment>
<comment type="caution">
    <text evidence="14">The sequence shown here is derived from an EMBL/GenBank/DDBJ whole genome shotgun (WGS) entry which is preliminary data.</text>
</comment>
<evidence type="ECO:0000256" key="9">
    <source>
        <dbReference type="ARBA" id="ARBA00022989"/>
    </source>
</evidence>
<evidence type="ECO:0000256" key="1">
    <source>
        <dbReference type="ARBA" id="ARBA00002238"/>
    </source>
</evidence>
<dbReference type="GO" id="GO:0005743">
    <property type="term" value="C:mitochondrial inner membrane"/>
    <property type="evidence" value="ECO:0007669"/>
    <property type="project" value="UniProtKB-SubCell"/>
</dbReference>
<keyword evidence="11 12" id="KW-0472">Membrane</keyword>
<dbReference type="InterPro" id="IPR018108">
    <property type="entry name" value="MCP_transmembrane"/>
</dbReference>
<protein>
    <recommendedName>
        <fullName evidence="4">Mitochondrial thiamine pyrophosphate carrier 1</fullName>
    </recommendedName>
</protein>
<dbReference type="InterPro" id="IPR023395">
    <property type="entry name" value="MCP_dom_sf"/>
</dbReference>
<dbReference type="Pfam" id="PF00153">
    <property type="entry name" value="Mito_carr"/>
    <property type="match status" value="3"/>
</dbReference>
<evidence type="ECO:0000256" key="11">
    <source>
        <dbReference type="ARBA" id="ARBA00023136"/>
    </source>
</evidence>
<keyword evidence="8" id="KW-0999">Mitochondrion inner membrane</keyword>
<keyword evidence="5 13" id="KW-0813">Transport</keyword>
<dbReference type="Gene3D" id="1.50.40.10">
    <property type="entry name" value="Mitochondrial carrier domain"/>
    <property type="match status" value="1"/>
</dbReference>
<accession>A0A3M7I238</accession>
<evidence type="ECO:0000313" key="14">
    <source>
        <dbReference type="EMBL" id="RMZ19563.1"/>
    </source>
</evidence>
<dbReference type="PRINTS" id="PR00926">
    <property type="entry name" value="MITOCARRIER"/>
</dbReference>
<feature type="repeat" description="Solcar" evidence="12">
    <location>
        <begin position="20"/>
        <end position="118"/>
    </location>
</feature>
<dbReference type="OrthoDB" id="18574at2759"/>
<gene>
    <name evidence="14" type="ORF">D0859_16442</name>
</gene>
<name>A0A3M7I238_HORWE</name>
<evidence type="ECO:0000256" key="7">
    <source>
        <dbReference type="ARBA" id="ARBA00022737"/>
    </source>
</evidence>
<feature type="repeat" description="Solcar" evidence="12">
    <location>
        <begin position="133"/>
        <end position="219"/>
    </location>
</feature>
<evidence type="ECO:0000256" key="3">
    <source>
        <dbReference type="ARBA" id="ARBA00006375"/>
    </source>
</evidence>
<evidence type="ECO:0000256" key="2">
    <source>
        <dbReference type="ARBA" id="ARBA00004448"/>
    </source>
</evidence>
<dbReference type="GO" id="GO:0090422">
    <property type="term" value="F:thiamine pyrophosphate transmembrane transporter activity"/>
    <property type="evidence" value="ECO:0007669"/>
    <property type="project" value="UniProtKB-ARBA"/>
</dbReference>
<keyword evidence="10" id="KW-0496">Mitochondrion</keyword>
<evidence type="ECO:0000256" key="6">
    <source>
        <dbReference type="ARBA" id="ARBA00022692"/>
    </source>
</evidence>
<keyword evidence="9" id="KW-1133">Transmembrane helix</keyword>
<reference evidence="14 15" key="1">
    <citation type="journal article" date="2018" name="BMC Genomics">
        <title>Genomic evidence for intraspecific hybridization in a clonal and extremely halotolerant yeast.</title>
        <authorList>
            <person name="Gostincar C."/>
            <person name="Stajich J.E."/>
            <person name="Zupancic J."/>
            <person name="Zalar P."/>
            <person name="Gunde-Cimerman N."/>
        </authorList>
    </citation>
    <scope>NUCLEOTIDE SEQUENCE [LARGE SCALE GENOMIC DNA]</scope>
    <source>
        <strain evidence="14 15">EXF-120</strain>
    </source>
</reference>
<dbReference type="PANTHER" id="PTHR24089">
    <property type="entry name" value="SOLUTE CARRIER FAMILY 25"/>
    <property type="match status" value="1"/>
</dbReference>
<comment type="subcellular location">
    <subcellularLocation>
        <location evidence="2">Mitochondrion inner membrane</location>
        <topology evidence="2">Multi-pass membrane protein</topology>
    </subcellularLocation>
</comment>
<comment type="function">
    <text evidence="1">Mitochondrial transporter that mediates uptake of thiamine pyrophosphate (ThPP) into mitochondria.</text>
</comment>
<organism evidence="14 15">
    <name type="scientific">Hortaea werneckii</name>
    <name type="common">Black yeast</name>
    <name type="synonym">Cladosporium werneckii</name>
    <dbReference type="NCBI Taxonomy" id="91943"/>
    <lineage>
        <taxon>Eukaryota</taxon>
        <taxon>Fungi</taxon>
        <taxon>Dikarya</taxon>
        <taxon>Ascomycota</taxon>
        <taxon>Pezizomycotina</taxon>
        <taxon>Dothideomycetes</taxon>
        <taxon>Dothideomycetidae</taxon>
        <taxon>Mycosphaerellales</taxon>
        <taxon>Teratosphaeriaceae</taxon>
        <taxon>Hortaea</taxon>
    </lineage>
</organism>
<evidence type="ECO:0000313" key="15">
    <source>
        <dbReference type="Proteomes" id="UP000281677"/>
    </source>
</evidence>
<dbReference type="VEuPathDB" id="FungiDB:BTJ68_10261"/>
<evidence type="ECO:0000256" key="10">
    <source>
        <dbReference type="ARBA" id="ARBA00023128"/>
    </source>
</evidence>
<evidence type="ECO:0000256" key="13">
    <source>
        <dbReference type="RuleBase" id="RU000488"/>
    </source>
</evidence>
<evidence type="ECO:0000256" key="12">
    <source>
        <dbReference type="PROSITE-ProRule" id="PRU00282"/>
    </source>
</evidence>
<keyword evidence="6 12" id="KW-0812">Transmembrane</keyword>
<evidence type="ECO:0000256" key="4">
    <source>
        <dbReference type="ARBA" id="ARBA00021935"/>
    </source>
</evidence>
<dbReference type="PROSITE" id="PS50920">
    <property type="entry name" value="SOLCAR"/>
    <property type="match status" value="3"/>
</dbReference>